<accession>A0A6A5XNV4</accession>
<dbReference type="Proteomes" id="UP000799778">
    <property type="component" value="Unassembled WGS sequence"/>
</dbReference>
<dbReference type="GeneID" id="54279420"/>
<evidence type="ECO:0000313" key="3">
    <source>
        <dbReference type="Proteomes" id="UP000799778"/>
    </source>
</evidence>
<feature type="region of interest" description="Disordered" evidence="1">
    <location>
        <begin position="48"/>
        <end position="81"/>
    </location>
</feature>
<gene>
    <name evidence="2" type="ORF">BU24DRAFT_217795</name>
</gene>
<organism evidence="2 3">
    <name type="scientific">Aaosphaeria arxii CBS 175.79</name>
    <dbReference type="NCBI Taxonomy" id="1450172"/>
    <lineage>
        <taxon>Eukaryota</taxon>
        <taxon>Fungi</taxon>
        <taxon>Dikarya</taxon>
        <taxon>Ascomycota</taxon>
        <taxon>Pezizomycotina</taxon>
        <taxon>Dothideomycetes</taxon>
        <taxon>Pleosporomycetidae</taxon>
        <taxon>Pleosporales</taxon>
        <taxon>Pleosporales incertae sedis</taxon>
        <taxon>Aaosphaeria</taxon>
    </lineage>
</organism>
<protein>
    <submittedName>
        <fullName evidence="2">Uncharacterized protein</fullName>
    </submittedName>
</protein>
<reference evidence="2" key="1">
    <citation type="journal article" date="2020" name="Stud. Mycol.">
        <title>101 Dothideomycetes genomes: a test case for predicting lifestyles and emergence of pathogens.</title>
        <authorList>
            <person name="Haridas S."/>
            <person name="Albert R."/>
            <person name="Binder M."/>
            <person name="Bloem J."/>
            <person name="Labutti K."/>
            <person name="Salamov A."/>
            <person name="Andreopoulos B."/>
            <person name="Baker S."/>
            <person name="Barry K."/>
            <person name="Bills G."/>
            <person name="Bluhm B."/>
            <person name="Cannon C."/>
            <person name="Castanera R."/>
            <person name="Culley D."/>
            <person name="Daum C."/>
            <person name="Ezra D."/>
            <person name="Gonzalez J."/>
            <person name="Henrissat B."/>
            <person name="Kuo A."/>
            <person name="Liang C."/>
            <person name="Lipzen A."/>
            <person name="Lutzoni F."/>
            <person name="Magnuson J."/>
            <person name="Mondo S."/>
            <person name="Nolan M."/>
            <person name="Ohm R."/>
            <person name="Pangilinan J."/>
            <person name="Park H.-J."/>
            <person name="Ramirez L."/>
            <person name="Alfaro M."/>
            <person name="Sun H."/>
            <person name="Tritt A."/>
            <person name="Yoshinaga Y."/>
            <person name="Zwiers L.-H."/>
            <person name="Turgeon B."/>
            <person name="Goodwin S."/>
            <person name="Spatafora J."/>
            <person name="Crous P."/>
            <person name="Grigoriev I."/>
        </authorList>
    </citation>
    <scope>NUCLEOTIDE SEQUENCE</scope>
    <source>
        <strain evidence="2">CBS 175.79</strain>
    </source>
</reference>
<dbReference type="AlphaFoldDB" id="A0A6A5XNV4"/>
<name>A0A6A5XNV4_9PLEO</name>
<evidence type="ECO:0000256" key="1">
    <source>
        <dbReference type="SAM" id="MobiDB-lite"/>
    </source>
</evidence>
<dbReference type="RefSeq" id="XP_033382962.1">
    <property type="nucleotide sequence ID" value="XM_033522023.1"/>
</dbReference>
<feature type="compositionally biased region" description="Polar residues" evidence="1">
    <location>
        <begin position="49"/>
        <end position="60"/>
    </location>
</feature>
<keyword evidence="3" id="KW-1185">Reference proteome</keyword>
<sequence>MKHRHLLQQAFPFPHLGGHAIDRSLQNVRQKQLMLVLCACAIVFGEDCSGTTTSASSSKVQTRHGPRGRVRQPEKNSNPSE</sequence>
<proteinExistence type="predicted"/>
<evidence type="ECO:0000313" key="2">
    <source>
        <dbReference type="EMBL" id="KAF2014623.1"/>
    </source>
</evidence>
<dbReference type="EMBL" id="ML978070">
    <property type="protein sequence ID" value="KAF2014623.1"/>
    <property type="molecule type" value="Genomic_DNA"/>
</dbReference>
<feature type="compositionally biased region" description="Basic residues" evidence="1">
    <location>
        <begin position="61"/>
        <end position="70"/>
    </location>
</feature>